<sequence>MVSENIAGAHSVGLMVDGWSNIRNEAVLNFVVTTPKPFLFKIMPTGTAPHTAEYMAKTLDAVIREIVPRKVFGIVTDNAANMKAAWALIENDFDNNIFTYGCFAHSLNLIFTDLKNLTSLKSFTAEAVSLTKAIRQSHILSAWVKEKQNELKISCSLKLPVPTRWGSLDRVQGYIMLLEPIANTITSVEGDTPTISKCLHLFKKMVNTSLENVTKSPLLSKEEADTRAIFENRKKFAIYSVHFVANLLDPKYRGCELSSDEMTDATEVIYKVAQKMPDVDEAAVLADVVNFIAKEGLFKKAFLWNEDTIAAILASQSILH</sequence>
<dbReference type="PANTHER" id="PTHR32166">
    <property type="entry name" value="OSJNBA0013A04.12 PROTEIN"/>
    <property type="match status" value="1"/>
</dbReference>
<dbReference type="Pfam" id="PF04937">
    <property type="entry name" value="DUF659"/>
    <property type="match status" value="1"/>
</dbReference>
<dbReference type="InterPro" id="IPR012337">
    <property type="entry name" value="RNaseH-like_sf"/>
</dbReference>
<proteinExistence type="predicted"/>
<evidence type="ECO:0000259" key="1">
    <source>
        <dbReference type="Pfam" id="PF04937"/>
    </source>
</evidence>
<evidence type="ECO:0000313" key="2">
    <source>
        <dbReference type="RefSeq" id="XP_028128913.1"/>
    </source>
</evidence>
<name>A0A6P7GAI6_DIAVI</name>
<dbReference type="RefSeq" id="XP_028128913.1">
    <property type="nucleotide sequence ID" value="XM_028273112.1"/>
</dbReference>
<evidence type="ECO:0000313" key="3">
    <source>
        <dbReference type="RefSeq" id="XP_028138957.1"/>
    </source>
</evidence>
<feature type="domain" description="DUF659" evidence="1">
    <location>
        <begin position="12"/>
        <end position="127"/>
    </location>
</feature>
<gene>
    <name evidence="4" type="primary">LOC114339690</name>
    <name evidence="2" type="synonym">LOC114325154</name>
    <name evidence="3" type="synonym">LOC114333298</name>
</gene>
<protein>
    <submittedName>
        <fullName evidence="2">Uncharacterized protein LOC114325154</fullName>
    </submittedName>
    <submittedName>
        <fullName evidence="3">Uncharacterized protein LOC114333298</fullName>
    </submittedName>
    <submittedName>
        <fullName evidence="4">Uncharacterized protein LOC114339690</fullName>
    </submittedName>
</protein>
<accession>A0A6P7GAI6</accession>
<organism evidence="4">
    <name type="scientific">Diabrotica virgifera virgifera</name>
    <name type="common">western corn rootworm</name>
    <dbReference type="NCBI Taxonomy" id="50390"/>
    <lineage>
        <taxon>Eukaryota</taxon>
        <taxon>Metazoa</taxon>
        <taxon>Ecdysozoa</taxon>
        <taxon>Arthropoda</taxon>
        <taxon>Hexapoda</taxon>
        <taxon>Insecta</taxon>
        <taxon>Pterygota</taxon>
        <taxon>Neoptera</taxon>
        <taxon>Endopterygota</taxon>
        <taxon>Coleoptera</taxon>
        <taxon>Polyphaga</taxon>
        <taxon>Cucujiformia</taxon>
        <taxon>Chrysomeloidea</taxon>
        <taxon>Chrysomelidae</taxon>
        <taxon>Galerucinae</taxon>
        <taxon>Diabroticina</taxon>
        <taxon>Diabroticites</taxon>
        <taxon>Diabrotica</taxon>
    </lineage>
</organism>
<dbReference type="RefSeq" id="XP_028138957.1">
    <property type="nucleotide sequence ID" value="XM_028283156.1"/>
</dbReference>
<dbReference type="InterPro" id="IPR007021">
    <property type="entry name" value="DUF659"/>
</dbReference>
<dbReference type="OrthoDB" id="6672003at2759"/>
<dbReference type="AlphaFoldDB" id="A0A6P7GAI6"/>
<reference evidence="2 3" key="1">
    <citation type="submission" date="2025-04" db="UniProtKB">
        <authorList>
            <consortium name="RefSeq"/>
        </authorList>
    </citation>
    <scope>IDENTIFICATION</scope>
    <source>
        <tissue evidence="2 3">Whole insect</tissue>
    </source>
</reference>
<evidence type="ECO:0000313" key="4">
    <source>
        <dbReference type="RefSeq" id="XP_028146164.1"/>
    </source>
</evidence>
<dbReference type="SUPFAM" id="SSF53098">
    <property type="entry name" value="Ribonuclease H-like"/>
    <property type="match status" value="1"/>
</dbReference>
<dbReference type="PANTHER" id="PTHR32166:SF123">
    <property type="entry name" value="BED-TYPE DOMAIN-CONTAINING PROTEIN"/>
    <property type="match status" value="1"/>
</dbReference>
<dbReference type="RefSeq" id="XP_028146164.1">
    <property type="nucleotide sequence ID" value="XM_028290363.1"/>
</dbReference>